<dbReference type="AlphaFoldDB" id="A0A1R0GW79"/>
<dbReference type="EMBL" id="LSSL01002726">
    <property type="protein sequence ID" value="OLY81142.1"/>
    <property type="molecule type" value="Genomic_DNA"/>
</dbReference>
<evidence type="ECO:0000313" key="2">
    <source>
        <dbReference type="Proteomes" id="UP000187455"/>
    </source>
</evidence>
<evidence type="ECO:0008006" key="3">
    <source>
        <dbReference type="Google" id="ProtNLM"/>
    </source>
</evidence>
<dbReference type="Proteomes" id="UP000187455">
    <property type="component" value="Unassembled WGS sequence"/>
</dbReference>
<evidence type="ECO:0000313" key="1">
    <source>
        <dbReference type="EMBL" id="OLY81142.1"/>
    </source>
</evidence>
<sequence length="243" mass="27727">MDSVCNGPIISSHLLVPCRVEDSLAHDRLLDYSEYEVRGCEKHQYRFGPQKSRSLKLTELLNQSQNFSLSKEKKPNIHGINKLFSQMRFYLGNADEWMSPSYSQICDLIAIGGGTIINQKEYSIVSSTDCENKLSFLFSNRTVALSPLRIDSKYVKKSGFKEPKYLANTGVRNDGSLMYTQDENFNNYPNFRSRNGADNNGSNTSIYQAGGRPKPIIKVSFVWLFDCIDKFEIISDLSLYYIF</sequence>
<organism evidence="1 2">
    <name type="scientific">Smittium mucronatum</name>
    <dbReference type="NCBI Taxonomy" id="133383"/>
    <lineage>
        <taxon>Eukaryota</taxon>
        <taxon>Fungi</taxon>
        <taxon>Fungi incertae sedis</taxon>
        <taxon>Zoopagomycota</taxon>
        <taxon>Kickxellomycotina</taxon>
        <taxon>Harpellomycetes</taxon>
        <taxon>Harpellales</taxon>
        <taxon>Legeriomycetaceae</taxon>
        <taxon>Smittium</taxon>
    </lineage>
</organism>
<comment type="caution">
    <text evidence="1">The sequence shown here is derived from an EMBL/GenBank/DDBJ whole genome shotgun (WGS) entry which is preliminary data.</text>
</comment>
<reference evidence="1 2" key="1">
    <citation type="journal article" date="2016" name="Mol. Biol. Evol.">
        <title>Genome-Wide Survey of Gut Fungi (Harpellales) Reveals the First Horizontally Transferred Ubiquitin Gene from a Mosquito Host.</title>
        <authorList>
            <person name="Wang Y."/>
            <person name="White M.M."/>
            <person name="Kvist S."/>
            <person name="Moncalvo J.M."/>
        </authorList>
    </citation>
    <scope>NUCLEOTIDE SEQUENCE [LARGE SCALE GENOMIC DNA]</scope>
    <source>
        <strain evidence="1 2">ALG-7-W6</strain>
    </source>
</reference>
<keyword evidence="2" id="KW-1185">Reference proteome</keyword>
<accession>A0A1R0GW79</accession>
<protein>
    <recommendedName>
        <fullName evidence="3">BRCT domain-containing protein</fullName>
    </recommendedName>
</protein>
<proteinExistence type="predicted"/>
<dbReference type="OrthoDB" id="5600102at2759"/>
<name>A0A1R0GW79_9FUNG</name>
<dbReference type="STRING" id="133383.A0A1R0GW79"/>
<gene>
    <name evidence="1" type="ORF">AYI68_g4757</name>
</gene>